<dbReference type="Pfam" id="PF00692">
    <property type="entry name" value="dUTPase"/>
    <property type="match status" value="1"/>
</dbReference>
<keyword evidence="3 5" id="KW-0378">Hydrolase</keyword>
<organism evidence="7 8">
    <name type="scientific">Hydra vulgaris</name>
    <name type="common">Hydra</name>
    <name type="synonym">Hydra attenuata</name>
    <dbReference type="NCBI Taxonomy" id="6087"/>
    <lineage>
        <taxon>Eukaryota</taxon>
        <taxon>Metazoa</taxon>
        <taxon>Cnidaria</taxon>
        <taxon>Hydrozoa</taxon>
        <taxon>Hydroidolina</taxon>
        <taxon>Anthoathecata</taxon>
        <taxon>Aplanulata</taxon>
        <taxon>Hydridae</taxon>
        <taxon>Hydra</taxon>
    </lineage>
</organism>
<comment type="pathway">
    <text evidence="1 5">Pyrimidine metabolism; dUMP biosynthesis; dUMP from dCTP (dUTP route): step 2/2.</text>
</comment>
<dbReference type="CDD" id="cd07557">
    <property type="entry name" value="trimeric_dUTPase"/>
    <property type="match status" value="1"/>
</dbReference>
<dbReference type="InterPro" id="IPR033704">
    <property type="entry name" value="dUTPase_trimeric"/>
</dbReference>
<dbReference type="EC" id="3.6.1.23" evidence="5"/>
<dbReference type="Proteomes" id="UP001652625">
    <property type="component" value="Chromosome 12"/>
</dbReference>
<dbReference type="InterPro" id="IPR008181">
    <property type="entry name" value="dUTPase"/>
</dbReference>
<evidence type="ECO:0000256" key="2">
    <source>
        <dbReference type="ARBA" id="ARBA00006581"/>
    </source>
</evidence>
<keyword evidence="4 5" id="KW-0546">Nucleotide metabolism</keyword>
<feature type="domain" description="dUTPase-like" evidence="6">
    <location>
        <begin position="69"/>
        <end position="163"/>
    </location>
</feature>
<dbReference type="InterPro" id="IPR036157">
    <property type="entry name" value="dUTPase-like_sf"/>
</dbReference>
<dbReference type="RefSeq" id="XP_065667924.1">
    <property type="nucleotide sequence ID" value="XM_065811852.1"/>
</dbReference>
<evidence type="ECO:0000313" key="8">
    <source>
        <dbReference type="RefSeq" id="XP_065667924.1"/>
    </source>
</evidence>
<sequence length="163" mass="18767">MTDIEMYFEENTSLPLLPLINDLFDRPLLRKSRKSLTNTLIGLEHVLNKHNSLDFVQRTKIIDEKGWSCYATEGCAGFDLRSTERKTLYPHQRVLVSTGVKIAKMDYNIQGQITSKSGIALKNRVIELNLRRIIDPDYKDEIKVILYNTSNKVYFTKEGQAIA</sequence>
<keyword evidence="5" id="KW-0479">Metal-binding</keyword>
<keyword evidence="5" id="KW-0460">Magnesium</keyword>
<dbReference type="Gene3D" id="2.70.40.10">
    <property type="match status" value="1"/>
</dbReference>
<comment type="function">
    <text evidence="5">Involved in nucleotide metabolism via production of dUMP, the immediate precursor of thymidine nucleotides, and decreases the intracellular concentration of dUTP so that uracil cannot be incorporated into DNA.</text>
</comment>
<evidence type="ECO:0000313" key="7">
    <source>
        <dbReference type="Proteomes" id="UP001652625"/>
    </source>
</evidence>
<gene>
    <name evidence="8" type="primary">LOC136088177</name>
</gene>
<protein>
    <recommendedName>
        <fullName evidence="5">Deoxyuridine 5'-triphosphate nucleotidohydrolase</fullName>
        <shortName evidence="5">dUTPase</shortName>
        <ecNumber evidence="5">3.6.1.23</ecNumber>
    </recommendedName>
    <alternativeName>
        <fullName evidence="5">dUTP pyrophosphatase</fullName>
    </alternativeName>
</protein>
<comment type="similarity">
    <text evidence="2 5">Belongs to the dUTPase family.</text>
</comment>
<evidence type="ECO:0000256" key="5">
    <source>
        <dbReference type="RuleBase" id="RU367024"/>
    </source>
</evidence>
<dbReference type="PANTHER" id="PTHR11241">
    <property type="entry name" value="DEOXYURIDINE 5'-TRIPHOSPHATE NUCLEOTIDOHYDROLASE"/>
    <property type="match status" value="1"/>
</dbReference>
<keyword evidence="7" id="KW-1185">Reference proteome</keyword>
<name>A0ABM4D100_HYDVU</name>
<dbReference type="SUPFAM" id="SSF51283">
    <property type="entry name" value="dUTPase-like"/>
    <property type="match status" value="1"/>
</dbReference>
<dbReference type="PANTHER" id="PTHR11241:SF0">
    <property type="entry name" value="DEOXYURIDINE 5'-TRIPHOSPHATE NUCLEOTIDOHYDROLASE"/>
    <property type="match status" value="1"/>
</dbReference>
<proteinExistence type="inferred from homology"/>
<reference evidence="8" key="1">
    <citation type="submission" date="2025-08" db="UniProtKB">
        <authorList>
            <consortium name="RefSeq"/>
        </authorList>
    </citation>
    <scope>IDENTIFICATION</scope>
</reference>
<evidence type="ECO:0000256" key="1">
    <source>
        <dbReference type="ARBA" id="ARBA00005142"/>
    </source>
</evidence>
<evidence type="ECO:0000256" key="3">
    <source>
        <dbReference type="ARBA" id="ARBA00022801"/>
    </source>
</evidence>
<dbReference type="GeneID" id="136088177"/>
<dbReference type="InterPro" id="IPR029054">
    <property type="entry name" value="dUTPase-like"/>
</dbReference>
<evidence type="ECO:0000259" key="6">
    <source>
        <dbReference type="Pfam" id="PF00692"/>
    </source>
</evidence>
<evidence type="ECO:0000256" key="4">
    <source>
        <dbReference type="ARBA" id="ARBA00023080"/>
    </source>
</evidence>
<comment type="catalytic activity">
    <reaction evidence="5">
        <text>dUTP + H2O = dUMP + diphosphate + H(+)</text>
        <dbReference type="Rhea" id="RHEA:10248"/>
        <dbReference type="ChEBI" id="CHEBI:15377"/>
        <dbReference type="ChEBI" id="CHEBI:15378"/>
        <dbReference type="ChEBI" id="CHEBI:33019"/>
        <dbReference type="ChEBI" id="CHEBI:61555"/>
        <dbReference type="ChEBI" id="CHEBI:246422"/>
        <dbReference type="EC" id="3.6.1.23"/>
    </reaction>
</comment>
<accession>A0ABM4D100</accession>
<comment type="cofactor">
    <cofactor evidence="5">
        <name>Mg(2+)</name>
        <dbReference type="ChEBI" id="CHEBI:18420"/>
    </cofactor>
</comment>